<feature type="transmembrane region" description="Helical" evidence="1">
    <location>
        <begin position="40"/>
        <end position="58"/>
    </location>
</feature>
<accession>A0A6B0UST7</accession>
<dbReference type="AlphaFoldDB" id="A0A6B0UST7"/>
<keyword evidence="1" id="KW-0472">Membrane</keyword>
<evidence type="ECO:0000313" key="2">
    <source>
        <dbReference type="EMBL" id="MXU92766.1"/>
    </source>
</evidence>
<sequence>MVCRTLYVSSSRYVCLFLRFIIIMASCFQVYSVWFFSNSQAFLGGLFLSTGFMFRGVGQKSVFIGDYIEEIGTWAWNSPNFWEHLEHVPRTDKSRKRGRECGCRRKPPPCGEAVDKQSCRQRFLSREGGFFLLRRQL</sequence>
<name>A0A6B0UST7_IXORI</name>
<feature type="transmembrane region" description="Helical" evidence="1">
    <location>
        <begin position="12"/>
        <end position="34"/>
    </location>
</feature>
<keyword evidence="1" id="KW-0812">Transmembrane</keyword>
<reference evidence="2" key="1">
    <citation type="submission" date="2019-12" db="EMBL/GenBank/DDBJ databases">
        <title>An insight into the sialome of adult female Ixodes ricinus ticks feeding for 6 days.</title>
        <authorList>
            <person name="Perner J."/>
            <person name="Ribeiro J.M.C."/>
        </authorList>
    </citation>
    <scope>NUCLEOTIDE SEQUENCE</scope>
    <source>
        <strain evidence="2">Semi-engorged</strain>
        <tissue evidence="2">Salivary glands</tissue>
    </source>
</reference>
<proteinExistence type="predicted"/>
<organism evidence="2">
    <name type="scientific">Ixodes ricinus</name>
    <name type="common">Common tick</name>
    <name type="synonym">Acarus ricinus</name>
    <dbReference type="NCBI Taxonomy" id="34613"/>
    <lineage>
        <taxon>Eukaryota</taxon>
        <taxon>Metazoa</taxon>
        <taxon>Ecdysozoa</taxon>
        <taxon>Arthropoda</taxon>
        <taxon>Chelicerata</taxon>
        <taxon>Arachnida</taxon>
        <taxon>Acari</taxon>
        <taxon>Parasitiformes</taxon>
        <taxon>Ixodida</taxon>
        <taxon>Ixodoidea</taxon>
        <taxon>Ixodidae</taxon>
        <taxon>Ixodinae</taxon>
        <taxon>Ixodes</taxon>
    </lineage>
</organism>
<protein>
    <submittedName>
        <fullName evidence="2">Uncharacterized protein</fullName>
    </submittedName>
</protein>
<evidence type="ECO:0000256" key="1">
    <source>
        <dbReference type="SAM" id="Phobius"/>
    </source>
</evidence>
<keyword evidence="1" id="KW-1133">Transmembrane helix</keyword>
<dbReference type="EMBL" id="GIFC01010683">
    <property type="protein sequence ID" value="MXU92766.1"/>
    <property type="molecule type" value="Transcribed_RNA"/>
</dbReference>